<dbReference type="AlphaFoldDB" id="A0A5D4NJC2"/>
<dbReference type="OrthoDB" id="2797634at2"/>
<reference evidence="1 2" key="1">
    <citation type="submission" date="2019-08" db="EMBL/GenBank/DDBJ databases">
        <title>Bacillus genomes from the desert of Cuatro Cienegas, Coahuila.</title>
        <authorList>
            <person name="Olmedo-Alvarez G."/>
        </authorList>
    </citation>
    <scope>NUCLEOTIDE SEQUENCE [LARGE SCALE GENOMIC DNA]</scope>
    <source>
        <strain evidence="1 2">CH34_1T</strain>
    </source>
</reference>
<evidence type="ECO:0000313" key="1">
    <source>
        <dbReference type="EMBL" id="TYS14110.1"/>
    </source>
</evidence>
<organism evidence="1 2">
    <name type="scientific">Rossellomorea vietnamensis</name>
    <dbReference type="NCBI Taxonomy" id="218284"/>
    <lineage>
        <taxon>Bacteria</taxon>
        <taxon>Bacillati</taxon>
        <taxon>Bacillota</taxon>
        <taxon>Bacilli</taxon>
        <taxon>Bacillales</taxon>
        <taxon>Bacillaceae</taxon>
        <taxon>Rossellomorea</taxon>
    </lineage>
</organism>
<accession>A0A5D4NJC2</accession>
<dbReference type="Proteomes" id="UP000322267">
    <property type="component" value="Unassembled WGS sequence"/>
</dbReference>
<evidence type="ECO:0000313" key="2">
    <source>
        <dbReference type="Proteomes" id="UP000322267"/>
    </source>
</evidence>
<sequence length="299" mass="34595">MKSPFCPCGCGKNANACSSTPHVRVFSKPLTSPEERAEIIENIELCSTFRMRMRGHFLFYGKDLAAYVKQTNVTQNTTHFLELFSDYLYEKCGSGTLQSWQDCGHHFWDEFISTYCPHNLALSHREKEAQKLLFQLTKFANWLDTHTRSTVLPLITPCIQTHKPQLNLSEKIINHLLKKHYPTILSKNWNYLNALDELETLYDRYDDVVDGLFEVTGTVDTIVRATHVNSNESYPIQGLPAHLLKSPLLIHGEIGKRYKEKKWNWFFTSGVYPIGAKQYLPLHIETAQSSLYLDTWFRV</sequence>
<proteinExistence type="predicted"/>
<comment type="caution">
    <text evidence="1">The sequence shown here is derived from an EMBL/GenBank/DDBJ whole genome shotgun (WGS) entry which is preliminary data.</text>
</comment>
<dbReference type="RefSeq" id="WP_148941849.1">
    <property type="nucleotide sequence ID" value="NZ_VTEI01000015.1"/>
</dbReference>
<dbReference type="EMBL" id="VTEI01000015">
    <property type="protein sequence ID" value="TYS14110.1"/>
    <property type="molecule type" value="Genomic_DNA"/>
</dbReference>
<protein>
    <submittedName>
        <fullName evidence="1">Uncharacterized protein</fullName>
    </submittedName>
</protein>
<gene>
    <name evidence="1" type="ORF">FZC78_19905</name>
</gene>
<name>A0A5D4NJC2_9BACI</name>